<sequence>MEILLDNPVFIAIIIGLISTLFSKFKDESKDQNRPGRPARPDRREPGQKPVWNGQTPKPRAESNASEAKAKPAMAKKLPPESGTRPSLKQADLQEDYQNKKAHSASVSPRMHSSAPKEALSEAENRKNRDEKAGITLKPEANRLIEGIVWSEVLGPPRAKRPHRPMVRR</sequence>
<feature type="compositionally biased region" description="Basic and acidic residues" evidence="1">
    <location>
        <begin position="26"/>
        <end position="47"/>
    </location>
</feature>
<gene>
    <name evidence="2" type="ORF">EV146_107371</name>
</gene>
<dbReference type="AlphaFoldDB" id="A0A4R2BE11"/>
<dbReference type="EMBL" id="SLVV01000007">
    <property type="protein sequence ID" value="TCN24663.1"/>
    <property type="molecule type" value="Genomic_DNA"/>
</dbReference>
<keyword evidence="3" id="KW-1185">Reference proteome</keyword>
<evidence type="ECO:0000313" key="2">
    <source>
        <dbReference type="EMBL" id="TCN24663.1"/>
    </source>
</evidence>
<proteinExistence type="predicted"/>
<feature type="region of interest" description="Disordered" evidence="1">
    <location>
        <begin position="26"/>
        <end position="135"/>
    </location>
</feature>
<dbReference type="Proteomes" id="UP000295689">
    <property type="component" value="Unassembled WGS sequence"/>
</dbReference>
<name>A0A4R2BE11_9BACI</name>
<evidence type="ECO:0000313" key="3">
    <source>
        <dbReference type="Proteomes" id="UP000295689"/>
    </source>
</evidence>
<organism evidence="2 3">
    <name type="scientific">Mesobacillus foraminis</name>
    <dbReference type="NCBI Taxonomy" id="279826"/>
    <lineage>
        <taxon>Bacteria</taxon>
        <taxon>Bacillati</taxon>
        <taxon>Bacillota</taxon>
        <taxon>Bacilli</taxon>
        <taxon>Bacillales</taxon>
        <taxon>Bacillaceae</taxon>
        <taxon>Mesobacillus</taxon>
    </lineage>
</organism>
<dbReference type="RefSeq" id="WP_132007618.1">
    <property type="nucleotide sequence ID" value="NZ_JABUHM010000005.1"/>
</dbReference>
<comment type="caution">
    <text evidence="2">The sequence shown here is derived from an EMBL/GenBank/DDBJ whole genome shotgun (WGS) entry which is preliminary data.</text>
</comment>
<accession>A0A4R2BE11</accession>
<reference evidence="2 3" key="1">
    <citation type="journal article" date="2015" name="Stand. Genomic Sci.">
        <title>Genomic Encyclopedia of Bacterial and Archaeal Type Strains, Phase III: the genomes of soil and plant-associated and newly described type strains.</title>
        <authorList>
            <person name="Whitman W.B."/>
            <person name="Woyke T."/>
            <person name="Klenk H.P."/>
            <person name="Zhou Y."/>
            <person name="Lilburn T.G."/>
            <person name="Beck B.J."/>
            <person name="De Vos P."/>
            <person name="Vandamme P."/>
            <person name="Eisen J.A."/>
            <person name="Garrity G."/>
            <person name="Hugenholtz P."/>
            <person name="Kyrpides N.C."/>
        </authorList>
    </citation>
    <scope>NUCLEOTIDE SEQUENCE [LARGE SCALE GENOMIC DNA]</scope>
    <source>
        <strain evidence="2 3">CV53</strain>
    </source>
</reference>
<protein>
    <submittedName>
        <fullName evidence="2">Uncharacterized protein</fullName>
    </submittedName>
</protein>
<feature type="compositionally biased region" description="Basic and acidic residues" evidence="1">
    <location>
        <begin position="119"/>
        <end position="133"/>
    </location>
</feature>
<evidence type="ECO:0000256" key="1">
    <source>
        <dbReference type="SAM" id="MobiDB-lite"/>
    </source>
</evidence>